<dbReference type="EMBL" id="OU015584">
    <property type="protein sequence ID" value="CAG5085988.1"/>
    <property type="molecule type" value="Genomic_DNA"/>
</dbReference>
<dbReference type="RefSeq" id="WP_258543159.1">
    <property type="nucleotide sequence ID" value="NZ_OU015584.1"/>
</dbReference>
<sequence>MKLLILTIYVLISISSFSQHDHSGHNHDNDLYNLVNHPPHNGVVEKAGKYYIEVVTNWMQKSNNTTIYLMNYAGKIVTKKKVSCKVSIINNEKKVEVITNKIDDESYRVHLDSNDPLKVEVIFFVKNKKYSAFFFTRGNGE</sequence>
<evidence type="ECO:0000313" key="3">
    <source>
        <dbReference type="Proteomes" id="UP000683507"/>
    </source>
</evidence>
<evidence type="ECO:0000256" key="1">
    <source>
        <dbReference type="SAM" id="SignalP"/>
    </source>
</evidence>
<feature type="chain" id="PRO_5037390229" evidence="1">
    <location>
        <begin position="19"/>
        <end position="141"/>
    </location>
</feature>
<name>A0A916JQ65_9FLAO</name>
<feature type="signal peptide" evidence="1">
    <location>
        <begin position="1"/>
        <end position="18"/>
    </location>
</feature>
<protein>
    <submittedName>
        <fullName evidence="2">Uncharacterized protein</fullName>
    </submittedName>
</protein>
<dbReference type="AlphaFoldDB" id="A0A916JQ65"/>
<organism evidence="2 3">
    <name type="scientific">Parvicella tangerina</name>
    <dbReference type="NCBI Taxonomy" id="2829795"/>
    <lineage>
        <taxon>Bacteria</taxon>
        <taxon>Pseudomonadati</taxon>
        <taxon>Bacteroidota</taxon>
        <taxon>Flavobacteriia</taxon>
        <taxon>Flavobacteriales</taxon>
        <taxon>Parvicellaceae</taxon>
        <taxon>Parvicella</taxon>
    </lineage>
</organism>
<proteinExistence type="predicted"/>
<keyword evidence="1" id="KW-0732">Signal</keyword>
<reference evidence="2" key="1">
    <citation type="submission" date="2021-04" db="EMBL/GenBank/DDBJ databases">
        <authorList>
            <person name="Rodrigo-Torres L."/>
            <person name="Arahal R. D."/>
            <person name="Lucena T."/>
        </authorList>
    </citation>
    <scope>NUCLEOTIDE SEQUENCE</scope>
    <source>
        <strain evidence="2">AS29M-1</strain>
    </source>
</reference>
<accession>A0A916JQ65</accession>
<gene>
    <name evidence="2" type="ORF">CRYO30217_02964</name>
</gene>
<dbReference type="Proteomes" id="UP000683507">
    <property type="component" value="Chromosome"/>
</dbReference>
<dbReference type="KEGG" id="ptan:CRYO30217_02964"/>
<evidence type="ECO:0000313" key="2">
    <source>
        <dbReference type="EMBL" id="CAG5085988.1"/>
    </source>
</evidence>
<keyword evidence="3" id="KW-1185">Reference proteome</keyword>